<dbReference type="Gene3D" id="1.10.10.60">
    <property type="entry name" value="Homeodomain-like"/>
    <property type="match status" value="1"/>
</dbReference>
<dbReference type="InterPro" id="IPR044822">
    <property type="entry name" value="Myb_DNA-bind_4"/>
</dbReference>
<evidence type="ECO:0000313" key="4">
    <source>
        <dbReference type="EMBL" id="SSX31293.1"/>
    </source>
</evidence>
<dbReference type="PANTHER" id="PTHR22666:SF3">
    <property type="entry name" value="MYB_SANT-LIKE DNA-BINDING DOMAIN-CONTAINING PROTEIN 1"/>
    <property type="match status" value="1"/>
</dbReference>
<evidence type="ECO:0000259" key="2">
    <source>
        <dbReference type="Pfam" id="PF13837"/>
    </source>
</evidence>
<sequence length="260" mass="30307">MPGMEKKKYKARRIWKTNEEIFLLELWKERAGDLRRAKRNMHIFSEMEQEFAKNNIYISDNEIKTKIDNLTKKYRSEKQKSGTTGGTPSTWVYFQDVHEIIGTYPMSKVDKLIHESLGEDSGASTSTLVSATDDNESEVINSDELELQEGEYIIQTLDETNDLSASQVSVVEVSESAESSQPPNKKRKTHQESIIKILEDTNSNIKKYADRQIEKESERNEILKNYLEKKNEIYKSTEEEKIRIAQEKNEWLKKIFEKDP</sequence>
<accession>A0A336L1I4</accession>
<feature type="coiled-coil region" evidence="1">
    <location>
        <begin position="220"/>
        <end position="247"/>
    </location>
</feature>
<reference evidence="3" key="1">
    <citation type="submission" date="2018-04" db="EMBL/GenBank/DDBJ databases">
        <authorList>
            <person name="Go L.Y."/>
            <person name="Mitchell J.A."/>
        </authorList>
    </citation>
    <scope>NUCLEOTIDE SEQUENCE</scope>
    <source>
        <tissue evidence="3">Whole organism</tissue>
    </source>
</reference>
<evidence type="ECO:0000256" key="1">
    <source>
        <dbReference type="SAM" id="Coils"/>
    </source>
</evidence>
<feature type="domain" description="Myb/SANT-like DNA-binding" evidence="2">
    <location>
        <begin position="12"/>
        <end position="100"/>
    </location>
</feature>
<name>A0A336L1I4_CULSO</name>
<dbReference type="EMBL" id="UFQS01001650">
    <property type="protein sequence ID" value="SSX11728.1"/>
    <property type="molecule type" value="Genomic_DNA"/>
</dbReference>
<keyword evidence="1" id="KW-0175">Coiled coil</keyword>
<reference evidence="4" key="2">
    <citation type="submission" date="2018-07" db="EMBL/GenBank/DDBJ databases">
        <authorList>
            <person name="Quirk P.G."/>
            <person name="Krulwich T.A."/>
        </authorList>
    </citation>
    <scope>NUCLEOTIDE SEQUENCE</scope>
</reference>
<dbReference type="Pfam" id="PF13837">
    <property type="entry name" value="Myb_DNA-bind_4"/>
    <property type="match status" value="1"/>
</dbReference>
<dbReference type="OMA" id="YRINNME"/>
<dbReference type="PANTHER" id="PTHR22666">
    <property type="entry name" value="MYB_SANT-LIKE DNA-BINDING DOMAIN-CONTAINING PROTEIN 1"/>
    <property type="match status" value="1"/>
</dbReference>
<dbReference type="AlphaFoldDB" id="A0A336L1I4"/>
<dbReference type="VEuPathDB" id="VectorBase:CSON003517"/>
<organism evidence="3">
    <name type="scientific">Culicoides sonorensis</name>
    <name type="common">Biting midge</name>
    <dbReference type="NCBI Taxonomy" id="179676"/>
    <lineage>
        <taxon>Eukaryota</taxon>
        <taxon>Metazoa</taxon>
        <taxon>Ecdysozoa</taxon>
        <taxon>Arthropoda</taxon>
        <taxon>Hexapoda</taxon>
        <taxon>Insecta</taxon>
        <taxon>Pterygota</taxon>
        <taxon>Neoptera</taxon>
        <taxon>Endopterygota</taxon>
        <taxon>Diptera</taxon>
        <taxon>Nematocera</taxon>
        <taxon>Chironomoidea</taxon>
        <taxon>Ceratopogonidae</taxon>
        <taxon>Ceratopogoninae</taxon>
        <taxon>Culicoides</taxon>
        <taxon>Monoculicoides</taxon>
    </lineage>
</organism>
<dbReference type="GO" id="GO:0045893">
    <property type="term" value="P:positive regulation of DNA-templated transcription"/>
    <property type="evidence" value="ECO:0007669"/>
    <property type="project" value="TreeGrafter"/>
</dbReference>
<dbReference type="InterPro" id="IPR026095">
    <property type="entry name" value="Myb/SANT-like_DNA-bd_dom_prot"/>
</dbReference>
<gene>
    <name evidence="3" type="primary">CSON003517</name>
</gene>
<evidence type="ECO:0000313" key="3">
    <source>
        <dbReference type="EMBL" id="SSX11728.1"/>
    </source>
</evidence>
<dbReference type="GO" id="GO:0016604">
    <property type="term" value="C:nuclear body"/>
    <property type="evidence" value="ECO:0007669"/>
    <property type="project" value="TreeGrafter"/>
</dbReference>
<proteinExistence type="predicted"/>
<dbReference type="EMBL" id="UFQT01001650">
    <property type="protein sequence ID" value="SSX31293.1"/>
    <property type="molecule type" value="Genomic_DNA"/>
</dbReference>
<protein>
    <submittedName>
        <fullName evidence="3">CSON003517 protein</fullName>
    </submittedName>
</protein>